<keyword evidence="7" id="KW-0503">Monooxygenase</keyword>
<gene>
    <name evidence="9" type="ORF">JI435_153560</name>
</gene>
<reference evidence="10" key="1">
    <citation type="journal article" date="2021" name="BMC Genomics">
        <title>Chromosome-level genome assembly and manually-curated proteome of model necrotroph Parastagonospora nodorum Sn15 reveals a genome-wide trove of candidate effector homologs, and redundancy of virulence-related functions within an accessory chromosome.</title>
        <authorList>
            <person name="Bertazzoni S."/>
            <person name="Jones D.A.B."/>
            <person name="Phan H.T."/>
            <person name="Tan K.-C."/>
            <person name="Hane J.K."/>
        </authorList>
    </citation>
    <scope>NUCLEOTIDE SEQUENCE [LARGE SCALE GENOMIC DNA]</scope>
    <source>
        <strain evidence="10">SN15 / ATCC MYA-4574 / FGSC 10173)</strain>
    </source>
</reference>
<dbReference type="CDD" id="cd11060">
    <property type="entry name" value="CYP57A1-like"/>
    <property type="match status" value="1"/>
</dbReference>
<dbReference type="RefSeq" id="XP_001805506.1">
    <property type="nucleotide sequence ID" value="XM_001805454.1"/>
</dbReference>
<feature type="binding site" description="axial binding residue" evidence="6">
    <location>
        <position position="444"/>
    </location>
    <ligand>
        <name>heme</name>
        <dbReference type="ChEBI" id="CHEBI:30413"/>
    </ligand>
    <ligandPart>
        <name>Fe</name>
        <dbReference type="ChEBI" id="CHEBI:18248"/>
    </ligandPart>
</feature>
<keyword evidence="10" id="KW-1185">Reference proteome</keyword>
<dbReference type="GO" id="GO:0020037">
    <property type="term" value="F:heme binding"/>
    <property type="evidence" value="ECO:0007669"/>
    <property type="project" value="InterPro"/>
</dbReference>
<dbReference type="PANTHER" id="PTHR24305:SF210">
    <property type="entry name" value="CYTOCHROME P450 MONOOXYGENASE ASQL-RELATED"/>
    <property type="match status" value="1"/>
</dbReference>
<protein>
    <recommendedName>
        <fullName evidence="11">Cytochrome P450</fullName>
    </recommendedName>
</protein>
<name>A0A7U2F962_PHANO</name>
<dbReference type="VEuPathDB" id="FungiDB:JI435_153560"/>
<keyword evidence="8" id="KW-0812">Transmembrane</keyword>
<dbReference type="Proteomes" id="UP000663193">
    <property type="component" value="Chromosome 11"/>
</dbReference>
<evidence type="ECO:0008006" key="11">
    <source>
        <dbReference type="Google" id="ProtNLM"/>
    </source>
</evidence>
<evidence type="ECO:0000256" key="3">
    <source>
        <dbReference type="ARBA" id="ARBA00022617"/>
    </source>
</evidence>
<dbReference type="SUPFAM" id="SSF48264">
    <property type="entry name" value="Cytochrome P450"/>
    <property type="match status" value="1"/>
</dbReference>
<dbReference type="GO" id="GO:0005506">
    <property type="term" value="F:iron ion binding"/>
    <property type="evidence" value="ECO:0007669"/>
    <property type="project" value="InterPro"/>
</dbReference>
<dbReference type="PRINTS" id="PR00385">
    <property type="entry name" value="P450"/>
</dbReference>
<evidence type="ECO:0000256" key="5">
    <source>
        <dbReference type="ARBA" id="ARBA00023004"/>
    </source>
</evidence>
<accession>A0A7U2F962</accession>
<dbReference type="OrthoDB" id="3934656at2759"/>
<keyword evidence="8" id="KW-0472">Membrane</keyword>
<dbReference type="AlphaFoldDB" id="A0A7U2F962"/>
<dbReference type="InterPro" id="IPR001128">
    <property type="entry name" value="Cyt_P450"/>
</dbReference>
<organism evidence="9 10">
    <name type="scientific">Phaeosphaeria nodorum (strain SN15 / ATCC MYA-4574 / FGSC 10173)</name>
    <name type="common">Glume blotch fungus</name>
    <name type="synonym">Parastagonospora nodorum</name>
    <dbReference type="NCBI Taxonomy" id="321614"/>
    <lineage>
        <taxon>Eukaryota</taxon>
        <taxon>Fungi</taxon>
        <taxon>Dikarya</taxon>
        <taxon>Ascomycota</taxon>
        <taxon>Pezizomycotina</taxon>
        <taxon>Dothideomycetes</taxon>
        <taxon>Pleosporomycetidae</taxon>
        <taxon>Pleosporales</taxon>
        <taxon>Pleosporineae</taxon>
        <taxon>Phaeosphaeriaceae</taxon>
        <taxon>Parastagonospora</taxon>
    </lineage>
</organism>
<dbReference type="Gene3D" id="1.10.630.10">
    <property type="entry name" value="Cytochrome P450"/>
    <property type="match status" value="1"/>
</dbReference>
<dbReference type="FunFam" id="1.10.630.10:FF:000188">
    <property type="entry name" value="Cytochrome P450, putative (Eurofung)"/>
    <property type="match status" value="1"/>
</dbReference>
<dbReference type="InterPro" id="IPR036396">
    <property type="entry name" value="Cyt_P450_sf"/>
</dbReference>
<sequence>MFQSGLLQIIPHFLSLLALYTIITCVVQYWHFRKVPGPPLAAWTNLWLMWHMNNGELLQELKSRLHQTYGPTQRYGPNRIFFSQLEAVPIILSTLNPFPKASSYDPPKVFNHGSEVASLVSITDDRRAARIKRNLHSQFSLNGVLIYEKHVDHTVNELVNHLRAAGRTVDLKQWCDWFAFDAMARIAFSEDQGFMKQQKDVGGSAAAAKARFKHWSLYWAIPSLDAILYKNWFVRRSKRPLSGLTRIAIDSIERRRGKEGSETQGDDLLGLYMGSAKLDPELFTPSTTIGLTVSTISAGSETTAYTTAVTMYCLLENPRVLATLRAELESISATTESGWSLPPMAALRPLQYLEACVKEANRLHPVVATMPEREVPAGGATIAGLYVPAGTIVAVNTAGIYSNTEIFGNDIDVYRPERWLEVNDEQRTKMNRANLLFSAGKRMCLGLNVSWLEMRKVIPALVMNFDMSLAYPERGLKHVPGLFNEPGEIITHISPRHMA</sequence>
<evidence type="ECO:0000256" key="7">
    <source>
        <dbReference type="RuleBase" id="RU000461"/>
    </source>
</evidence>
<evidence type="ECO:0000256" key="6">
    <source>
        <dbReference type="PIRSR" id="PIRSR602401-1"/>
    </source>
</evidence>
<dbReference type="PANTHER" id="PTHR24305">
    <property type="entry name" value="CYTOCHROME P450"/>
    <property type="match status" value="1"/>
</dbReference>
<dbReference type="GO" id="GO:0004497">
    <property type="term" value="F:monooxygenase activity"/>
    <property type="evidence" value="ECO:0007669"/>
    <property type="project" value="UniProtKB-KW"/>
</dbReference>
<proteinExistence type="inferred from homology"/>
<dbReference type="EMBL" id="CP069033">
    <property type="protein sequence ID" value="QRD01043.1"/>
    <property type="molecule type" value="Genomic_DNA"/>
</dbReference>
<evidence type="ECO:0000313" key="9">
    <source>
        <dbReference type="EMBL" id="QRD01043.1"/>
    </source>
</evidence>
<evidence type="ECO:0000256" key="2">
    <source>
        <dbReference type="ARBA" id="ARBA00010617"/>
    </source>
</evidence>
<dbReference type="InterPro" id="IPR002401">
    <property type="entry name" value="Cyt_P450_E_grp-I"/>
</dbReference>
<evidence type="ECO:0000256" key="8">
    <source>
        <dbReference type="SAM" id="Phobius"/>
    </source>
</evidence>
<feature type="transmembrane region" description="Helical" evidence="8">
    <location>
        <begin position="12"/>
        <end position="32"/>
    </location>
</feature>
<dbReference type="Pfam" id="PF00067">
    <property type="entry name" value="p450"/>
    <property type="match status" value="1"/>
</dbReference>
<comment type="cofactor">
    <cofactor evidence="1 6">
        <name>heme</name>
        <dbReference type="ChEBI" id="CHEBI:30413"/>
    </cofactor>
</comment>
<dbReference type="PRINTS" id="PR00463">
    <property type="entry name" value="EP450I"/>
</dbReference>
<keyword evidence="5 6" id="KW-0408">Iron</keyword>
<dbReference type="PROSITE" id="PS00086">
    <property type="entry name" value="CYTOCHROME_P450"/>
    <property type="match status" value="1"/>
</dbReference>
<dbReference type="OMA" id="MARFDHW"/>
<dbReference type="InterPro" id="IPR017972">
    <property type="entry name" value="Cyt_P450_CS"/>
</dbReference>
<keyword evidence="4 6" id="KW-0479">Metal-binding</keyword>
<evidence type="ECO:0000256" key="4">
    <source>
        <dbReference type="ARBA" id="ARBA00022723"/>
    </source>
</evidence>
<keyword evidence="7" id="KW-0560">Oxidoreductase</keyword>
<evidence type="ECO:0000256" key="1">
    <source>
        <dbReference type="ARBA" id="ARBA00001971"/>
    </source>
</evidence>
<evidence type="ECO:0000313" key="10">
    <source>
        <dbReference type="Proteomes" id="UP000663193"/>
    </source>
</evidence>
<comment type="similarity">
    <text evidence="2 7">Belongs to the cytochrome P450 family.</text>
</comment>
<dbReference type="KEGG" id="pno:SNOG_15356"/>
<keyword evidence="3 6" id="KW-0349">Heme</keyword>
<dbReference type="GO" id="GO:0016705">
    <property type="term" value="F:oxidoreductase activity, acting on paired donors, with incorporation or reduction of molecular oxygen"/>
    <property type="evidence" value="ECO:0007669"/>
    <property type="project" value="InterPro"/>
</dbReference>
<dbReference type="InterPro" id="IPR050121">
    <property type="entry name" value="Cytochrome_P450_monoxygenase"/>
</dbReference>
<keyword evidence="8" id="KW-1133">Transmembrane helix</keyword>